<organism evidence="3 4">
    <name type="scientific">Flintibacter faecis</name>
    <dbReference type="NCBI Taxonomy" id="2763047"/>
    <lineage>
        <taxon>Bacteria</taxon>
        <taxon>Bacillati</taxon>
        <taxon>Bacillota</taxon>
        <taxon>Clostridia</taxon>
        <taxon>Eubacteriales</taxon>
        <taxon>Flintibacter</taxon>
    </lineage>
</organism>
<comment type="caution">
    <text evidence="3">The sequence shown here is derived from an EMBL/GenBank/DDBJ whole genome shotgun (WGS) entry which is preliminary data.</text>
</comment>
<dbReference type="AlphaFoldDB" id="A0A8J6J401"/>
<dbReference type="SUPFAM" id="SSF82771">
    <property type="entry name" value="GIY-YIG endonuclease"/>
    <property type="match status" value="1"/>
</dbReference>
<evidence type="ECO:0000256" key="1">
    <source>
        <dbReference type="ARBA" id="ARBA00007435"/>
    </source>
</evidence>
<dbReference type="Gene3D" id="3.40.1440.10">
    <property type="entry name" value="GIY-YIG endonuclease"/>
    <property type="match status" value="1"/>
</dbReference>
<dbReference type="EMBL" id="JACOPN010000005">
    <property type="protein sequence ID" value="MBC5717309.1"/>
    <property type="molecule type" value="Genomic_DNA"/>
</dbReference>
<dbReference type="PANTHER" id="PTHR34477:SF5">
    <property type="entry name" value="BSL5627 PROTEIN"/>
    <property type="match status" value="1"/>
</dbReference>
<dbReference type="PROSITE" id="PS50164">
    <property type="entry name" value="GIY_YIG"/>
    <property type="match status" value="1"/>
</dbReference>
<feature type="domain" description="GIY-YIG" evidence="2">
    <location>
        <begin position="1"/>
        <end position="71"/>
    </location>
</feature>
<evidence type="ECO:0000259" key="2">
    <source>
        <dbReference type="PROSITE" id="PS50164"/>
    </source>
</evidence>
<dbReference type="Pfam" id="PF01541">
    <property type="entry name" value="GIY-YIG"/>
    <property type="match status" value="1"/>
</dbReference>
<evidence type="ECO:0000313" key="4">
    <source>
        <dbReference type="Proteomes" id="UP000602260"/>
    </source>
</evidence>
<reference evidence="3" key="1">
    <citation type="submission" date="2020-08" db="EMBL/GenBank/DDBJ databases">
        <title>Genome public.</title>
        <authorList>
            <person name="Liu C."/>
            <person name="Sun Q."/>
        </authorList>
    </citation>
    <scope>NUCLEOTIDE SEQUENCE</scope>
    <source>
        <strain evidence="3">BX5</strain>
    </source>
</reference>
<gene>
    <name evidence="3" type="ORF">H8S55_08260</name>
</gene>
<dbReference type="InterPro" id="IPR035901">
    <property type="entry name" value="GIY-YIG_endonuc_sf"/>
</dbReference>
<accession>A0A8J6J401</accession>
<dbReference type="Proteomes" id="UP000602260">
    <property type="component" value="Unassembled WGS sequence"/>
</dbReference>
<dbReference type="InterPro" id="IPR000305">
    <property type="entry name" value="GIY-YIG_endonuc"/>
</dbReference>
<dbReference type="CDD" id="cd10448">
    <property type="entry name" value="GIY-YIG_unchar_3"/>
    <property type="match status" value="1"/>
</dbReference>
<sequence>MANQTNVALYIGVTNNLERRVAEHRSHHFPDSFTAKYNITKLVYFEETPDIQAAIAREKQIKSWSRKRKNQLVETTNPAWSDFYKTI</sequence>
<name>A0A8J6J401_9FIRM</name>
<keyword evidence="4" id="KW-1185">Reference proteome</keyword>
<protein>
    <submittedName>
        <fullName evidence="3">GIY-YIG nuclease family protein</fullName>
    </submittedName>
</protein>
<dbReference type="InterPro" id="IPR050190">
    <property type="entry name" value="UPF0213_domain"/>
</dbReference>
<proteinExistence type="inferred from homology"/>
<dbReference type="PANTHER" id="PTHR34477">
    <property type="entry name" value="UPF0213 PROTEIN YHBQ"/>
    <property type="match status" value="1"/>
</dbReference>
<comment type="similarity">
    <text evidence="1">Belongs to the UPF0213 family.</text>
</comment>
<evidence type="ECO:0000313" key="3">
    <source>
        <dbReference type="EMBL" id="MBC5717309.1"/>
    </source>
</evidence>